<name>A0A922MHW3_SPOEX</name>
<dbReference type="Proteomes" id="UP000814243">
    <property type="component" value="Unassembled WGS sequence"/>
</dbReference>
<evidence type="ECO:0000313" key="2">
    <source>
        <dbReference type="Proteomes" id="UP000814243"/>
    </source>
</evidence>
<gene>
    <name evidence="1" type="ORF">HF086_002586</name>
</gene>
<comment type="caution">
    <text evidence="1">The sequence shown here is derived from an EMBL/GenBank/DDBJ whole genome shotgun (WGS) entry which is preliminary data.</text>
</comment>
<protein>
    <submittedName>
        <fullName evidence="1">Uncharacterized protein</fullName>
    </submittedName>
</protein>
<sequence>MNVLYFLFLAGPGKTCIPGNPGGISTCSPLRGVRVCCGRIWLIVVAYGAKVDSGATNMASLLQLQPRSVFRKNKTQRSGSNSLIKNLFK</sequence>
<dbReference type="AlphaFoldDB" id="A0A922MHW3"/>
<reference evidence="1" key="1">
    <citation type="journal article" date="2021" name="G3 (Bethesda)">
        <title>Genome and transcriptome analysis of the beet armyworm Spodoptera exigua reveals targets for pest control. .</title>
        <authorList>
            <person name="Simon S."/>
            <person name="Breeschoten T."/>
            <person name="Jansen H.J."/>
            <person name="Dirks R.P."/>
            <person name="Schranz M.E."/>
            <person name="Ros V.I.D."/>
        </authorList>
    </citation>
    <scope>NUCLEOTIDE SEQUENCE</scope>
    <source>
        <strain evidence="1">TB_SE_WUR_2020</strain>
    </source>
</reference>
<proteinExistence type="predicted"/>
<organism evidence="1 2">
    <name type="scientific">Spodoptera exigua</name>
    <name type="common">Beet armyworm</name>
    <name type="synonym">Noctua fulgens</name>
    <dbReference type="NCBI Taxonomy" id="7107"/>
    <lineage>
        <taxon>Eukaryota</taxon>
        <taxon>Metazoa</taxon>
        <taxon>Ecdysozoa</taxon>
        <taxon>Arthropoda</taxon>
        <taxon>Hexapoda</taxon>
        <taxon>Insecta</taxon>
        <taxon>Pterygota</taxon>
        <taxon>Neoptera</taxon>
        <taxon>Endopterygota</taxon>
        <taxon>Lepidoptera</taxon>
        <taxon>Glossata</taxon>
        <taxon>Ditrysia</taxon>
        <taxon>Noctuoidea</taxon>
        <taxon>Noctuidae</taxon>
        <taxon>Amphipyrinae</taxon>
        <taxon>Spodoptera</taxon>
    </lineage>
</organism>
<dbReference type="EMBL" id="JACEFF010000503">
    <property type="protein sequence ID" value="KAH9636352.1"/>
    <property type="molecule type" value="Genomic_DNA"/>
</dbReference>
<accession>A0A922MHW3</accession>
<evidence type="ECO:0000313" key="1">
    <source>
        <dbReference type="EMBL" id="KAH9636352.1"/>
    </source>
</evidence>